<organism evidence="1 2">
    <name type="scientific">Prunus armeniaca</name>
    <name type="common">Apricot</name>
    <name type="synonym">Armeniaca vulgaris</name>
    <dbReference type="NCBI Taxonomy" id="36596"/>
    <lineage>
        <taxon>Eukaryota</taxon>
        <taxon>Viridiplantae</taxon>
        <taxon>Streptophyta</taxon>
        <taxon>Embryophyta</taxon>
        <taxon>Tracheophyta</taxon>
        <taxon>Spermatophyta</taxon>
        <taxon>Magnoliopsida</taxon>
        <taxon>eudicotyledons</taxon>
        <taxon>Gunneridae</taxon>
        <taxon>Pentapetalae</taxon>
        <taxon>rosids</taxon>
        <taxon>fabids</taxon>
        <taxon>Rosales</taxon>
        <taxon>Rosaceae</taxon>
        <taxon>Amygdaloideae</taxon>
        <taxon>Amygdaleae</taxon>
        <taxon>Prunus</taxon>
    </lineage>
</organism>
<dbReference type="Proteomes" id="UP000507245">
    <property type="component" value="Unassembled WGS sequence"/>
</dbReference>
<dbReference type="EMBL" id="CAEKKB010000006">
    <property type="protein sequence ID" value="CAB4313418.1"/>
    <property type="molecule type" value="Genomic_DNA"/>
</dbReference>
<dbReference type="OrthoDB" id="1933664at2759"/>
<proteinExistence type="predicted"/>
<reference evidence="2" key="1">
    <citation type="journal article" date="2020" name="Genome Biol.">
        <title>Gamete binning: chromosome-level and haplotype-resolved genome assembly enabled by high-throughput single-cell sequencing of gamete genomes.</title>
        <authorList>
            <person name="Campoy J.A."/>
            <person name="Sun H."/>
            <person name="Goel M."/>
            <person name="Jiao W.-B."/>
            <person name="Folz-Donahue K."/>
            <person name="Wang N."/>
            <person name="Rubio M."/>
            <person name="Liu C."/>
            <person name="Kukat C."/>
            <person name="Ruiz D."/>
            <person name="Huettel B."/>
            <person name="Schneeberger K."/>
        </authorList>
    </citation>
    <scope>NUCLEOTIDE SEQUENCE [LARGE SCALE GENOMIC DNA]</scope>
    <source>
        <strain evidence="2">cv. Rojo Pasion</strain>
    </source>
</reference>
<keyword evidence="2" id="KW-1185">Reference proteome</keyword>
<evidence type="ECO:0000313" key="1">
    <source>
        <dbReference type="EMBL" id="CAB4313418.1"/>
    </source>
</evidence>
<sequence length="177" mass="20620">MEENEGVQKADAGGECKKNEDEADFSFTCTNPDRSLIFTDDIFQNYQICLVFSIFNPDLLFADAEEGDSSKARCCISKRRDRFDPCRNLEKNKFTGSVPIELIERKNNGFLSLRYFLRRFICKLFKFLYKKSLVFLSLAELMWKSYALDKIRFESIIDKSKLDGQLKLFIPDKTTIP</sequence>
<protein>
    <submittedName>
        <fullName evidence="1">Uncharacterized protein</fullName>
    </submittedName>
</protein>
<gene>
    <name evidence="1" type="ORF">ORAREDHAP_LOCUS36358</name>
</gene>
<accession>A0A6J5XQN2</accession>
<name>A0A6J5XQN2_PRUAR</name>
<evidence type="ECO:0000313" key="2">
    <source>
        <dbReference type="Proteomes" id="UP000507245"/>
    </source>
</evidence>
<dbReference type="AlphaFoldDB" id="A0A6J5XQN2"/>